<evidence type="ECO:0000313" key="2">
    <source>
        <dbReference type="Proteomes" id="UP000254711"/>
    </source>
</evidence>
<sequence length="329" mass="36578">MVEVGSVQSMNSSWQSRLCELPVESVRNCLLCDGVRGTTDFRWRKYLNLVPPFDVLRCPVCALRWLSPRPSAEGYALLYTDAMYFGGDGASPADYASSVKARVDYMRARIGRIQRIINKRGPLSILDYGAATGDFVRAGLDQGHDCVGVELSDDARAVAEQKNGVTLLSVDCVESMADLRFDAIHMNHVLEHMPDPLAHARWCAGALKPEGILILEVPQQFDNDLDRLRRGLRVGGRLQRFDAYSLHHTYFFTPPTFKTLLAKAGFNVLSLSTFNSDKTPLWPLSAKNYVLRALLGTADRLHAGGNIIEVFAQRPSASYHRAVDEFKAS</sequence>
<dbReference type="Gene3D" id="3.40.50.150">
    <property type="entry name" value="Vaccinia Virus protein VP39"/>
    <property type="match status" value="1"/>
</dbReference>
<dbReference type="PANTHER" id="PTHR43861">
    <property type="entry name" value="TRANS-ACONITATE 2-METHYLTRANSFERASE-RELATED"/>
    <property type="match status" value="1"/>
</dbReference>
<name>A0A370KCL5_9GAMM</name>
<evidence type="ECO:0000313" key="1">
    <source>
        <dbReference type="EMBL" id="RDJ00178.1"/>
    </source>
</evidence>
<dbReference type="EMBL" id="QQSY01000001">
    <property type="protein sequence ID" value="RDJ00178.1"/>
    <property type="molecule type" value="Genomic_DNA"/>
</dbReference>
<dbReference type="Pfam" id="PF13489">
    <property type="entry name" value="Methyltransf_23"/>
    <property type="match status" value="1"/>
</dbReference>
<dbReference type="InterPro" id="IPR029063">
    <property type="entry name" value="SAM-dependent_MTases_sf"/>
</dbReference>
<keyword evidence="1" id="KW-0489">Methyltransferase</keyword>
<dbReference type="GO" id="GO:0008168">
    <property type="term" value="F:methyltransferase activity"/>
    <property type="evidence" value="ECO:0007669"/>
    <property type="project" value="UniProtKB-KW"/>
</dbReference>
<dbReference type="Proteomes" id="UP000254711">
    <property type="component" value="Unassembled WGS sequence"/>
</dbReference>
<reference evidence="1 2" key="1">
    <citation type="submission" date="2018-07" db="EMBL/GenBank/DDBJ databases">
        <title>Dyella solisilvae sp. nov., isolated from the pine and broad-leaved mixed forest soil.</title>
        <authorList>
            <person name="Gao Z."/>
            <person name="Qiu L."/>
        </authorList>
    </citation>
    <scope>NUCLEOTIDE SEQUENCE [LARGE SCALE GENOMIC DNA]</scope>
    <source>
        <strain evidence="1 2">DHG54</strain>
    </source>
</reference>
<dbReference type="GO" id="GO:0032259">
    <property type="term" value="P:methylation"/>
    <property type="evidence" value="ECO:0007669"/>
    <property type="project" value="UniProtKB-KW"/>
</dbReference>
<protein>
    <submittedName>
        <fullName evidence="1">Class I SAM-dependent methyltransferase</fullName>
    </submittedName>
</protein>
<proteinExistence type="predicted"/>
<dbReference type="SUPFAM" id="SSF53335">
    <property type="entry name" value="S-adenosyl-L-methionine-dependent methyltransferases"/>
    <property type="match status" value="1"/>
</dbReference>
<comment type="caution">
    <text evidence="1">The sequence shown here is derived from an EMBL/GenBank/DDBJ whole genome shotgun (WGS) entry which is preliminary data.</text>
</comment>
<dbReference type="AlphaFoldDB" id="A0A370KCL5"/>
<dbReference type="CDD" id="cd02440">
    <property type="entry name" value="AdoMet_MTases"/>
    <property type="match status" value="1"/>
</dbReference>
<accession>A0A370KCL5</accession>
<gene>
    <name evidence="1" type="ORF">DVT68_05045</name>
</gene>
<keyword evidence="2" id="KW-1185">Reference proteome</keyword>
<organism evidence="1 2">
    <name type="scientific">Dyella solisilvae</name>
    <dbReference type="NCBI Taxonomy" id="1920168"/>
    <lineage>
        <taxon>Bacteria</taxon>
        <taxon>Pseudomonadati</taxon>
        <taxon>Pseudomonadota</taxon>
        <taxon>Gammaproteobacteria</taxon>
        <taxon>Lysobacterales</taxon>
        <taxon>Rhodanobacteraceae</taxon>
        <taxon>Dyella</taxon>
    </lineage>
</organism>
<keyword evidence="1" id="KW-0808">Transferase</keyword>